<organism evidence="1 2">
    <name type="scientific">Acidianus hospitalis</name>
    <dbReference type="NCBI Taxonomy" id="563177"/>
    <lineage>
        <taxon>Archaea</taxon>
        <taxon>Thermoproteota</taxon>
        <taxon>Thermoprotei</taxon>
        <taxon>Sulfolobales</taxon>
        <taxon>Sulfolobaceae</taxon>
        <taxon>Acidianus</taxon>
    </lineage>
</organism>
<proteinExistence type="predicted"/>
<protein>
    <submittedName>
        <fullName evidence="1">Uncharacterized protein</fullName>
    </submittedName>
</protein>
<evidence type="ECO:0000313" key="2">
    <source>
        <dbReference type="Proteomes" id="UP000245638"/>
    </source>
</evidence>
<evidence type="ECO:0000313" key="1">
    <source>
        <dbReference type="EMBL" id="PVU74389.1"/>
    </source>
</evidence>
<dbReference type="Proteomes" id="UP000245638">
    <property type="component" value="Unassembled WGS sequence"/>
</dbReference>
<name>A0A2T9X2T6_9CREN</name>
<sequence>MEANLVSLCKKCKALGYFGSYVRKEDYVEGVSDINIFAISDDKSLLLELGSYSGISPIVISEEKFREICESGDIICYYVLYDSKLICGELPKVEFTINDNTCERLKMSSSSFIKLSFEAFKRNDEIGTLENAYRAIRSLIQYISCSSLRKIPISNSEIKETCIKLNLNFCKEFDNLILLRNMKSPLTPWALNRIYNIINSQIKMDFYSTSI</sequence>
<gene>
    <name evidence="1" type="ORF">DDW13_07695</name>
</gene>
<accession>A0A2T9X2T6</accession>
<comment type="caution">
    <text evidence="1">The sequence shown here is derived from an EMBL/GenBank/DDBJ whole genome shotgun (WGS) entry which is preliminary data.</text>
</comment>
<reference evidence="1 2" key="1">
    <citation type="journal article" date="2015" name="Appl. Environ. Microbiol.">
        <title>Nanoarchaeota, Their Sulfolobales Host, and Nanoarchaeota Virus Distribution across Yellowstone National Park Hot Springs.</title>
        <authorList>
            <person name="Munson-McGee J.H."/>
            <person name="Field E.K."/>
            <person name="Bateson M."/>
            <person name="Rooney C."/>
            <person name="Stepanauskas R."/>
            <person name="Young M.J."/>
        </authorList>
    </citation>
    <scope>NUCLEOTIDE SEQUENCE [LARGE SCALE GENOMIC DNA]</scope>
    <source>
        <strain evidence="1">SCGC AC-742_N10</strain>
    </source>
</reference>
<dbReference type="EMBL" id="QEFD01000219">
    <property type="protein sequence ID" value="PVU74389.1"/>
    <property type="molecule type" value="Genomic_DNA"/>
</dbReference>
<dbReference type="AlphaFoldDB" id="A0A2T9X2T6"/>